<dbReference type="Proteomes" id="UP000323653">
    <property type="component" value="Chromosome"/>
</dbReference>
<feature type="transmembrane region" description="Helical" evidence="1">
    <location>
        <begin position="86"/>
        <end position="105"/>
    </location>
</feature>
<accession>A0A5C0VFQ1</accession>
<name>A0A5C0VFQ1_9SPHI</name>
<evidence type="ECO:0000313" key="3">
    <source>
        <dbReference type="Proteomes" id="UP000323653"/>
    </source>
</evidence>
<feature type="transmembrane region" description="Helical" evidence="1">
    <location>
        <begin position="317"/>
        <end position="336"/>
    </location>
</feature>
<feature type="transmembrane region" description="Helical" evidence="1">
    <location>
        <begin position="146"/>
        <end position="169"/>
    </location>
</feature>
<dbReference type="RefSeq" id="WP_149074545.1">
    <property type="nucleotide sequence ID" value="NZ_CP043329.1"/>
</dbReference>
<proteinExistence type="predicted"/>
<feature type="transmembrane region" description="Helical" evidence="1">
    <location>
        <begin position="189"/>
        <end position="209"/>
    </location>
</feature>
<feature type="transmembrane region" description="Helical" evidence="1">
    <location>
        <begin position="367"/>
        <end position="387"/>
    </location>
</feature>
<keyword evidence="1" id="KW-0812">Transmembrane</keyword>
<feature type="transmembrane region" description="Helical" evidence="1">
    <location>
        <begin position="12"/>
        <end position="35"/>
    </location>
</feature>
<organism evidence="2 3">
    <name type="scientific">Pedobacter aquae</name>
    <dbReference type="NCBI Taxonomy" id="2605747"/>
    <lineage>
        <taxon>Bacteria</taxon>
        <taxon>Pseudomonadati</taxon>
        <taxon>Bacteroidota</taxon>
        <taxon>Sphingobacteriia</taxon>
        <taxon>Sphingobacteriales</taxon>
        <taxon>Sphingobacteriaceae</taxon>
        <taxon>Pedobacter</taxon>
    </lineage>
</organism>
<reference evidence="2 3" key="1">
    <citation type="submission" date="2019-08" db="EMBL/GenBank/DDBJ databases">
        <title>Pedobacter sp. nov., isolated from Han river, South Korea.</title>
        <authorList>
            <person name="Lee D.-H."/>
            <person name="Kim Y.-S."/>
            <person name="Hwang E.-M."/>
            <person name="Le Tran T.C."/>
            <person name="Cha C.-J."/>
        </authorList>
    </citation>
    <scope>NUCLEOTIDE SEQUENCE [LARGE SCALE GENOMIC DNA]</scope>
    <source>
        <strain evidence="2 3">CJ43</strain>
    </source>
</reference>
<feature type="transmembrane region" description="Helical" evidence="1">
    <location>
        <begin position="393"/>
        <end position="418"/>
    </location>
</feature>
<dbReference type="SUPFAM" id="SSF81442">
    <property type="entry name" value="Cytochrome c oxidase subunit I-like"/>
    <property type="match status" value="1"/>
</dbReference>
<dbReference type="InterPro" id="IPR036927">
    <property type="entry name" value="Cyt_c_oxase-like_su1_sf"/>
</dbReference>
<protein>
    <recommendedName>
        <fullName evidence="4">Cytochrome C and Quinol oxidase polypeptide I</fullName>
    </recommendedName>
</protein>
<evidence type="ECO:0000313" key="2">
    <source>
        <dbReference type="EMBL" id="QEK51568.1"/>
    </source>
</evidence>
<evidence type="ECO:0008006" key="4">
    <source>
        <dbReference type="Google" id="ProtNLM"/>
    </source>
</evidence>
<feature type="transmembrane region" description="Helical" evidence="1">
    <location>
        <begin position="221"/>
        <end position="241"/>
    </location>
</feature>
<feature type="transmembrane region" description="Helical" evidence="1">
    <location>
        <begin position="111"/>
        <end position="134"/>
    </location>
</feature>
<feature type="transmembrane region" description="Helical" evidence="1">
    <location>
        <begin position="55"/>
        <end position="74"/>
    </location>
</feature>
<dbReference type="KEGG" id="pej:FYC62_07770"/>
<feature type="transmembrane region" description="Helical" evidence="1">
    <location>
        <begin position="281"/>
        <end position="305"/>
    </location>
</feature>
<feature type="transmembrane region" description="Helical" evidence="1">
    <location>
        <begin position="247"/>
        <end position="269"/>
    </location>
</feature>
<evidence type="ECO:0000256" key="1">
    <source>
        <dbReference type="SAM" id="Phobius"/>
    </source>
</evidence>
<keyword evidence="1" id="KW-0472">Membrane</keyword>
<dbReference type="Gene3D" id="1.20.210.10">
    <property type="entry name" value="Cytochrome c oxidase-like, subunit I domain"/>
    <property type="match status" value="2"/>
</dbReference>
<gene>
    <name evidence="2" type="ORF">FYC62_07770</name>
</gene>
<keyword evidence="1" id="KW-1133">Transmembrane helix</keyword>
<dbReference type="AlphaFoldDB" id="A0A5C0VFQ1"/>
<sequence>MTNQSQSSLYQLVVTHYLLAACSFLAMAVMLWIASEDLNGHYFHPKLLAITHTAALGWATLIIFGACYQLLPVILETTLYSIKLSWLSLGLFFIGLIFLVFSFWIFEPGIIMQIASVFLLVGIVFFVLNMVLTAKQVKNQNIYQEFMVTASIWLLATAILGLLMVFNFRYPFLPKDHLQFLKMHAHMGIGGWFLLLIMGASAKLIPMFLVSTKQPVKYLNVAYYLINISLLLFLIDTYYAGINFKTYFIALIAACGITAWLAYVLECVFSRMRKTVDLPIWHTLLSFILLVVALIVLPFIIYHQLKENPLAIRNSNLYGTLLLMGWITALILGQTFKTLPYIAWVKHYEHLTGKGNIPLPANLYNNGLLKVQLVVFSLFCLIFYVGLMVKSTLLVKIGLICFLSTALLYVANVLVVVFHKPKRISHETV</sequence>
<keyword evidence="3" id="KW-1185">Reference proteome</keyword>
<dbReference type="EMBL" id="CP043329">
    <property type="protein sequence ID" value="QEK51568.1"/>
    <property type="molecule type" value="Genomic_DNA"/>
</dbReference>